<comment type="caution">
    <text evidence="1">The sequence shown here is derived from an EMBL/GenBank/DDBJ whole genome shotgun (WGS) entry which is preliminary data.</text>
</comment>
<sequence>MLDNKFCWFLELEISNALASSKDDNLKGFWCDGVLLPTFENDYSKKFVNDSRQITMTAFIGLTGQDQYELILRFGPTALSKYARDLDISECIPKDKTDEWFYIDLKEKTVIIQTD</sequence>
<dbReference type="RefSeq" id="WP_282334888.1">
    <property type="nucleotide sequence ID" value="NZ_JASBRG010000007.1"/>
</dbReference>
<dbReference type="EMBL" id="JASBRG010000007">
    <property type="protein sequence ID" value="MDI3320785.1"/>
    <property type="molecule type" value="Genomic_DNA"/>
</dbReference>
<dbReference type="Proteomes" id="UP001226434">
    <property type="component" value="Unassembled WGS sequence"/>
</dbReference>
<name>A0ABT6RE29_9BACT</name>
<evidence type="ECO:0000313" key="1">
    <source>
        <dbReference type="EMBL" id="MDI3320785.1"/>
    </source>
</evidence>
<organism evidence="1 2">
    <name type="scientific">Pinibacter soli</name>
    <dbReference type="NCBI Taxonomy" id="3044211"/>
    <lineage>
        <taxon>Bacteria</taxon>
        <taxon>Pseudomonadati</taxon>
        <taxon>Bacteroidota</taxon>
        <taxon>Chitinophagia</taxon>
        <taxon>Chitinophagales</taxon>
        <taxon>Chitinophagaceae</taxon>
        <taxon>Pinibacter</taxon>
    </lineage>
</organism>
<keyword evidence="2" id="KW-1185">Reference proteome</keyword>
<accession>A0ABT6RE29</accession>
<gene>
    <name evidence="1" type="ORF">QJ048_13425</name>
</gene>
<proteinExistence type="predicted"/>
<evidence type="ECO:0000313" key="2">
    <source>
        <dbReference type="Proteomes" id="UP001226434"/>
    </source>
</evidence>
<protein>
    <submittedName>
        <fullName evidence="1">Uncharacterized protein</fullName>
    </submittedName>
</protein>
<reference evidence="1 2" key="1">
    <citation type="submission" date="2023-05" db="EMBL/GenBank/DDBJ databases">
        <title>Genome sequence of Pinibacter sp. MAH-24.</title>
        <authorList>
            <person name="Huq M.A."/>
        </authorList>
    </citation>
    <scope>NUCLEOTIDE SEQUENCE [LARGE SCALE GENOMIC DNA]</scope>
    <source>
        <strain evidence="1 2">MAH-24</strain>
    </source>
</reference>